<evidence type="ECO:0000256" key="2">
    <source>
        <dbReference type="ARBA" id="ARBA00010838"/>
    </source>
</evidence>
<dbReference type="OrthoDB" id="9765195at2"/>
<protein>
    <recommendedName>
        <fullName evidence="3 11">Beta-glucosidase</fullName>
        <ecNumber evidence="3 11">3.2.1.21</ecNumber>
    </recommendedName>
</protein>
<evidence type="ECO:0000256" key="6">
    <source>
        <dbReference type="ARBA" id="ARBA00023277"/>
    </source>
</evidence>
<feature type="binding site" evidence="10">
    <location>
        <begin position="459"/>
        <end position="460"/>
    </location>
    <ligand>
        <name>substrate</name>
    </ligand>
</feature>
<evidence type="ECO:0000256" key="1">
    <source>
        <dbReference type="ARBA" id="ARBA00000448"/>
    </source>
</evidence>
<keyword evidence="6" id="KW-0119">Carbohydrate metabolism</keyword>
<dbReference type="PANTHER" id="PTHR10353">
    <property type="entry name" value="GLYCOSYL HYDROLASE"/>
    <property type="match status" value="1"/>
</dbReference>
<evidence type="ECO:0000313" key="12">
    <source>
        <dbReference type="EMBL" id="SEF74533.1"/>
    </source>
</evidence>
<evidence type="ECO:0000256" key="11">
    <source>
        <dbReference type="RuleBase" id="RU361175"/>
    </source>
</evidence>
<feature type="binding site" evidence="10">
    <location>
        <position position="215"/>
    </location>
    <ligand>
        <name>substrate</name>
    </ligand>
</feature>
<dbReference type="Pfam" id="PF00232">
    <property type="entry name" value="Glyco_hydro_1"/>
    <property type="match status" value="1"/>
</dbReference>
<comment type="catalytic activity">
    <reaction evidence="1 11">
        <text>Hydrolysis of terminal, non-reducing beta-D-glucosyl residues with release of beta-D-glucose.</text>
        <dbReference type="EC" id="3.2.1.21"/>
    </reaction>
</comment>
<sequence length="499" mass="56728">MKSTEFEDNRRNFIKKIAVGGLGLATLPLITSSQKEEKKLILPKSDHLILDNTSFPADFLWGTATAAYQVEGAYKEDGRGLSIWDTFSHIKGNIKNNDTGDVANDFYHRYKSDIQLMKDLNTKIFRFSISWSRIFPDATGKPNQKGIDFYNKLVDELLANGIQPFATLYHWDLPQYLQDKYKGWESKETSKAFGDYAAYVARNLGDRVKNFFTINEFRTFIELGYGAGVFAPGLKLPEEKLGQVRHNGVLAHGLAVQAIRANSGADVKVGLADNLSIAVPVIENEKNIKAAKIAMREINASYLTVILEGKYTENYLKSFGKNPPKFTEEELKIISSPLDFVGLNVYNPTHLIEAADNKLGYEVIPFAKSFPTTTSKWEYIAPEALYWATKHVKDIWNVKEMYITENGSSSTDERTADNKIYDTDRISFLRNYLTQLQRATSEGVPVKGYFYWSLMDNFEWTSGYSITFGLYNVDFKTQKRFPKLSAEYYKEVATNNKVM</sequence>
<evidence type="ECO:0000256" key="3">
    <source>
        <dbReference type="ARBA" id="ARBA00012744"/>
    </source>
</evidence>
<evidence type="ECO:0000256" key="9">
    <source>
        <dbReference type="PIRSR" id="PIRSR617736-1"/>
    </source>
</evidence>
<dbReference type="GO" id="GO:0005829">
    <property type="term" value="C:cytosol"/>
    <property type="evidence" value="ECO:0007669"/>
    <property type="project" value="TreeGrafter"/>
</dbReference>
<feature type="binding site" evidence="10">
    <location>
        <position position="452"/>
    </location>
    <ligand>
        <name>substrate</name>
    </ligand>
</feature>
<feature type="active site" description="Nucleophile" evidence="9">
    <location>
        <position position="405"/>
    </location>
</feature>
<keyword evidence="5" id="KW-0136">Cellulose degradation</keyword>
<dbReference type="Proteomes" id="UP000236738">
    <property type="component" value="Unassembled WGS sequence"/>
</dbReference>
<dbReference type="FunFam" id="3.20.20.80:FF:000004">
    <property type="entry name" value="Beta-glucosidase 6-phospho-beta-glucosidase"/>
    <property type="match status" value="1"/>
</dbReference>
<dbReference type="SUPFAM" id="SSF51445">
    <property type="entry name" value="(Trans)glycosidases"/>
    <property type="match status" value="1"/>
</dbReference>
<keyword evidence="8" id="KW-0624">Polysaccharide degradation</keyword>
<dbReference type="InterPro" id="IPR001360">
    <property type="entry name" value="Glyco_hydro_1"/>
</dbReference>
<name>A0A1H5UHK6_9FLAO</name>
<dbReference type="GO" id="GO:0030245">
    <property type="term" value="P:cellulose catabolic process"/>
    <property type="evidence" value="ECO:0007669"/>
    <property type="project" value="UniProtKB-KW"/>
</dbReference>
<dbReference type="PRINTS" id="PR00131">
    <property type="entry name" value="GLHYDRLASE1"/>
</dbReference>
<dbReference type="EMBL" id="FNUS01000001">
    <property type="protein sequence ID" value="SEF74533.1"/>
    <property type="molecule type" value="Genomic_DNA"/>
</dbReference>
<proteinExistence type="inferred from homology"/>
<keyword evidence="7 11" id="KW-0326">Glycosidase</keyword>
<keyword evidence="4 11" id="KW-0378">Hydrolase</keyword>
<organism evidence="12 13">
    <name type="scientific">Halpernia humi</name>
    <dbReference type="NCBI Taxonomy" id="493375"/>
    <lineage>
        <taxon>Bacteria</taxon>
        <taxon>Pseudomonadati</taxon>
        <taxon>Bacteroidota</taxon>
        <taxon>Flavobacteriia</taxon>
        <taxon>Flavobacteriales</taxon>
        <taxon>Weeksellaceae</taxon>
        <taxon>Chryseobacterium group</taxon>
        <taxon>Halpernia</taxon>
    </lineage>
</organism>
<dbReference type="InterPro" id="IPR033132">
    <property type="entry name" value="GH_1_N_CS"/>
</dbReference>
<dbReference type="PANTHER" id="PTHR10353:SF36">
    <property type="entry name" value="LP05116P"/>
    <property type="match status" value="1"/>
</dbReference>
<dbReference type="PROSITE" id="PS00653">
    <property type="entry name" value="GLYCOSYL_HYDROL_F1_2"/>
    <property type="match status" value="1"/>
</dbReference>
<comment type="similarity">
    <text evidence="2 11">Belongs to the glycosyl hydrolase 1 family.</text>
</comment>
<evidence type="ECO:0000256" key="8">
    <source>
        <dbReference type="ARBA" id="ARBA00023326"/>
    </source>
</evidence>
<feature type="binding site" evidence="10">
    <location>
        <position position="170"/>
    </location>
    <ligand>
        <name>substrate</name>
    </ligand>
</feature>
<accession>A0A1H5UHK6</accession>
<dbReference type="InterPro" id="IPR017736">
    <property type="entry name" value="Glyco_hydro_1_beta-glucosidase"/>
</dbReference>
<keyword evidence="13" id="KW-1185">Reference proteome</keyword>
<feature type="active site" description="Proton donor" evidence="9">
    <location>
        <position position="216"/>
    </location>
</feature>
<dbReference type="NCBIfam" id="TIGR03356">
    <property type="entry name" value="BGL"/>
    <property type="match status" value="1"/>
</dbReference>
<evidence type="ECO:0000256" key="10">
    <source>
        <dbReference type="PIRSR" id="PIRSR617736-2"/>
    </source>
</evidence>
<dbReference type="InterPro" id="IPR017853">
    <property type="entry name" value="GH"/>
</dbReference>
<dbReference type="GO" id="GO:0008422">
    <property type="term" value="F:beta-glucosidase activity"/>
    <property type="evidence" value="ECO:0007669"/>
    <property type="project" value="UniProtKB-EC"/>
</dbReference>
<dbReference type="RefSeq" id="WP_103912785.1">
    <property type="nucleotide sequence ID" value="NZ_FNUS01000001.1"/>
</dbReference>
<feature type="binding site" evidence="10">
    <location>
        <position position="69"/>
    </location>
    <ligand>
        <name>substrate</name>
    </ligand>
</feature>
<evidence type="ECO:0000256" key="5">
    <source>
        <dbReference type="ARBA" id="ARBA00023001"/>
    </source>
</evidence>
<evidence type="ECO:0000256" key="4">
    <source>
        <dbReference type="ARBA" id="ARBA00022801"/>
    </source>
</evidence>
<dbReference type="EC" id="3.2.1.21" evidence="3 11"/>
<reference evidence="13" key="1">
    <citation type="submission" date="2016-10" db="EMBL/GenBank/DDBJ databases">
        <authorList>
            <person name="Varghese N."/>
            <person name="Submissions S."/>
        </authorList>
    </citation>
    <scope>NUCLEOTIDE SEQUENCE [LARGE SCALE GENOMIC DNA]</scope>
    <source>
        <strain evidence="13">DSM 21580</strain>
    </source>
</reference>
<evidence type="ECO:0000256" key="7">
    <source>
        <dbReference type="ARBA" id="ARBA00023295"/>
    </source>
</evidence>
<evidence type="ECO:0000313" key="13">
    <source>
        <dbReference type="Proteomes" id="UP000236738"/>
    </source>
</evidence>
<dbReference type="AlphaFoldDB" id="A0A1H5UHK6"/>
<dbReference type="Gene3D" id="3.20.20.80">
    <property type="entry name" value="Glycosidases"/>
    <property type="match status" value="1"/>
</dbReference>
<feature type="binding site" evidence="10">
    <location>
        <position position="346"/>
    </location>
    <ligand>
        <name>substrate</name>
    </ligand>
</feature>
<gene>
    <name evidence="12" type="ORF">SAMN05421847_0801</name>
</gene>